<dbReference type="SUPFAM" id="SSF48371">
    <property type="entry name" value="ARM repeat"/>
    <property type="match status" value="1"/>
</dbReference>
<dbReference type="GO" id="GO:0006611">
    <property type="term" value="P:protein export from nucleus"/>
    <property type="evidence" value="ECO:0007669"/>
    <property type="project" value="InterPro"/>
</dbReference>
<evidence type="ECO:0000256" key="3">
    <source>
        <dbReference type="ARBA" id="ARBA00009466"/>
    </source>
</evidence>
<dbReference type="GO" id="GO:0005049">
    <property type="term" value="F:nuclear export signal receptor activity"/>
    <property type="evidence" value="ECO:0007669"/>
    <property type="project" value="InterPro"/>
</dbReference>
<organism evidence="8 9">
    <name type="scientific">Paramuricea clavata</name>
    <name type="common">Red gorgonian</name>
    <name type="synonym">Violescent sea-whip</name>
    <dbReference type="NCBI Taxonomy" id="317549"/>
    <lineage>
        <taxon>Eukaryota</taxon>
        <taxon>Metazoa</taxon>
        <taxon>Cnidaria</taxon>
        <taxon>Anthozoa</taxon>
        <taxon>Octocorallia</taxon>
        <taxon>Malacalcyonacea</taxon>
        <taxon>Plexauridae</taxon>
        <taxon>Paramuricea</taxon>
    </lineage>
</organism>
<comment type="caution">
    <text evidence="8">The sequence shown here is derived from an EMBL/GenBank/DDBJ whole genome shotgun (WGS) entry which is preliminary data.</text>
</comment>
<dbReference type="EMBL" id="CACRXK020002332">
    <property type="protein sequence ID" value="CAB3993810.1"/>
    <property type="molecule type" value="Genomic_DNA"/>
</dbReference>
<evidence type="ECO:0000256" key="1">
    <source>
        <dbReference type="ARBA" id="ARBA00004123"/>
    </source>
</evidence>
<evidence type="ECO:0000313" key="8">
    <source>
        <dbReference type="EMBL" id="CAB3993810.1"/>
    </source>
</evidence>
<dbReference type="Proteomes" id="UP001152795">
    <property type="component" value="Unassembled WGS sequence"/>
</dbReference>
<dbReference type="PANTHER" id="PTHR21452:SF4">
    <property type="entry name" value="EXPORTIN-6"/>
    <property type="match status" value="1"/>
</dbReference>
<comment type="subcellular location">
    <subcellularLocation>
        <location evidence="2">Cytoplasm</location>
    </subcellularLocation>
    <subcellularLocation>
        <location evidence="1">Nucleus</location>
    </subcellularLocation>
</comment>
<evidence type="ECO:0000256" key="5">
    <source>
        <dbReference type="ARBA" id="ARBA00022490"/>
    </source>
</evidence>
<keyword evidence="9" id="KW-1185">Reference proteome</keyword>
<dbReference type="GO" id="GO:0005634">
    <property type="term" value="C:nucleus"/>
    <property type="evidence" value="ECO:0007669"/>
    <property type="project" value="UniProtKB-SubCell"/>
</dbReference>
<protein>
    <submittedName>
        <fullName evidence="8">Exportin-6 isoform X1</fullName>
    </submittedName>
</protein>
<dbReference type="InterPro" id="IPR040016">
    <property type="entry name" value="XPO6"/>
</dbReference>
<evidence type="ECO:0000256" key="7">
    <source>
        <dbReference type="ARBA" id="ARBA00023242"/>
    </source>
</evidence>
<evidence type="ECO:0000313" key="9">
    <source>
        <dbReference type="Proteomes" id="UP001152795"/>
    </source>
</evidence>
<keyword evidence="5" id="KW-0963">Cytoplasm</keyword>
<dbReference type="Gene3D" id="1.25.10.10">
    <property type="entry name" value="Leucine-rich Repeat Variant"/>
    <property type="match status" value="1"/>
</dbReference>
<reference evidence="8" key="1">
    <citation type="submission" date="2020-04" db="EMBL/GenBank/DDBJ databases">
        <authorList>
            <person name="Alioto T."/>
            <person name="Alioto T."/>
            <person name="Gomez Garrido J."/>
        </authorList>
    </citation>
    <scope>NUCLEOTIDE SEQUENCE</scope>
    <source>
        <strain evidence="8">A484AB</strain>
    </source>
</reference>
<sequence length="589" mass="67696">CELNVKGETECRRIHCTSRDLTTIQRIFGRLAGHFIGETHFQSRFDDGLSVVKRLCDLALYNTEMRTFNVKSQVASVLSSDFREVAAETLASLQVYCHWLSLLHLYSHVHKQYENEFVSIVSSCIDAIIPLLHEEVPERVLLPASHFLVSLTTSVRPSFFVALETVQKLYHEVTAGKLRRTAVEIETLIFRALSNALVLPWPNQPDDKQDWPSRSNNHDNLIKALTINYQQMAEHTNVEKRFHAEAKCFIGRTLWLLKDLIEAVSGEATKSKTIVYKSVQESLHTTLALFPVYIHEPDVVDSILGFLLAVFGAFQLQLGVAYTEQIIHRLLGMFTQEQLQETISQEMSAGSRVLEKFLRILRLLAQQTGSSFKTLLPNIINFCLDQIHPLIAERSAPDIKTEFFELLHQLLLNNWRYFFRPNVQTRVTHGDDGACENQGQFVKMMEAFGQTFTQTDITVFKQNLQSLEDLNAKRKLYQKPIFNDGMLFHFLNVLLQVLVRRSHDLLQEEIAIALYNMASSDFDKFYLRFLPEFLTGCEGLYAEQKAELSKSFKMDKDLPSFTRGVHRFVSDVRYYRLYNSSLPSGTVTF</sequence>
<keyword evidence="6" id="KW-0653">Protein transport</keyword>
<keyword evidence="4" id="KW-0813">Transport</keyword>
<gene>
    <name evidence="8" type="ORF">PACLA_8A039016</name>
</gene>
<dbReference type="InterPro" id="IPR016024">
    <property type="entry name" value="ARM-type_fold"/>
</dbReference>
<evidence type="ECO:0000256" key="2">
    <source>
        <dbReference type="ARBA" id="ARBA00004496"/>
    </source>
</evidence>
<evidence type="ECO:0000256" key="4">
    <source>
        <dbReference type="ARBA" id="ARBA00022448"/>
    </source>
</evidence>
<dbReference type="OrthoDB" id="10261013at2759"/>
<name>A0A6S7HCB7_PARCT</name>
<dbReference type="AlphaFoldDB" id="A0A6S7HCB7"/>
<proteinExistence type="inferred from homology"/>
<comment type="similarity">
    <text evidence="3">Belongs to the exportin family.</text>
</comment>
<dbReference type="GO" id="GO:0005737">
    <property type="term" value="C:cytoplasm"/>
    <property type="evidence" value="ECO:0007669"/>
    <property type="project" value="UniProtKB-SubCell"/>
</dbReference>
<dbReference type="PANTHER" id="PTHR21452">
    <property type="entry name" value="EXPORTIN-6"/>
    <property type="match status" value="1"/>
</dbReference>
<accession>A0A6S7HCB7</accession>
<dbReference type="InterPro" id="IPR011989">
    <property type="entry name" value="ARM-like"/>
</dbReference>
<keyword evidence="7" id="KW-0539">Nucleus</keyword>
<evidence type="ECO:0000256" key="6">
    <source>
        <dbReference type="ARBA" id="ARBA00022927"/>
    </source>
</evidence>
<feature type="non-terminal residue" evidence="8">
    <location>
        <position position="1"/>
    </location>
</feature>